<evidence type="ECO:0000313" key="2">
    <source>
        <dbReference type="Proteomes" id="UP000276417"/>
    </source>
</evidence>
<sequence length="157" mass="17050">MIVEASERFELPAPADDASALAFLRDPARSLAKVRFLRELAVSGHEVRGVLAVQLPMLGEVTLPFFSVLEVTPLGARLIPQPLDNERAWIEVGGEGQLKEAALAYVFVFRAHLQMPAAEKWGGEAFEKMVRAAASRTIARVAQELPRAVGEALEGGF</sequence>
<dbReference type="AlphaFoldDB" id="A0A3G8Y973"/>
<dbReference type="KEGG" id="dph:EHF33_00955"/>
<organism evidence="1 2">
    <name type="scientific">Deinococcus psychrotolerans</name>
    <dbReference type="NCBI Taxonomy" id="2489213"/>
    <lineage>
        <taxon>Bacteria</taxon>
        <taxon>Thermotogati</taxon>
        <taxon>Deinococcota</taxon>
        <taxon>Deinococci</taxon>
        <taxon>Deinococcales</taxon>
        <taxon>Deinococcaceae</taxon>
        <taxon>Deinococcus</taxon>
    </lineage>
</organism>
<name>A0A3G8Y973_9DEIO</name>
<dbReference type="EMBL" id="CP034183">
    <property type="protein sequence ID" value="AZI41500.1"/>
    <property type="molecule type" value="Genomic_DNA"/>
</dbReference>
<evidence type="ECO:0000313" key="1">
    <source>
        <dbReference type="EMBL" id="AZI41500.1"/>
    </source>
</evidence>
<dbReference type="Pfam" id="PF12723">
    <property type="entry name" value="DUF3809"/>
    <property type="match status" value="1"/>
</dbReference>
<reference evidence="1 2" key="1">
    <citation type="submission" date="2018-11" db="EMBL/GenBank/DDBJ databases">
        <title>Deinococcus shelandsis sp. nov., isolated from South Shetland Islands soil of Antarctica.</title>
        <authorList>
            <person name="Tian J."/>
        </authorList>
    </citation>
    <scope>NUCLEOTIDE SEQUENCE [LARGE SCALE GENOMIC DNA]</scope>
    <source>
        <strain evidence="1 2">S14-83T</strain>
    </source>
</reference>
<dbReference type="InterPro" id="IPR024219">
    <property type="entry name" value="DUF3809"/>
</dbReference>
<dbReference type="OrthoDB" id="67053at2"/>
<gene>
    <name evidence="1" type="ORF">EHF33_00955</name>
</gene>
<dbReference type="Proteomes" id="UP000276417">
    <property type="component" value="Chromosome 1"/>
</dbReference>
<accession>A0A3G8Y973</accession>
<proteinExistence type="predicted"/>
<keyword evidence="2" id="KW-1185">Reference proteome</keyword>
<dbReference type="RefSeq" id="WP_124867214.1">
    <property type="nucleotide sequence ID" value="NZ_CP034183.1"/>
</dbReference>
<dbReference type="Gene3D" id="3.30.530.70">
    <property type="entry name" value="Uncharacterised protein PF12723, DUF3809"/>
    <property type="match status" value="1"/>
</dbReference>
<protein>
    <submittedName>
        <fullName evidence="1">DUF3809 domain-containing protein</fullName>
    </submittedName>
</protein>